<evidence type="ECO:0000313" key="5">
    <source>
        <dbReference type="Proteomes" id="UP000198348"/>
    </source>
</evidence>
<dbReference type="PANTHER" id="PTHR33371">
    <property type="entry name" value="INTERMEMBRANE PHOSPHOLIPID TRANSPORT SYSTEM BINDING PROTEIN MLAD-RELATED"/>
    <property type="match status" value="1"/>
</dbReference>
<dbReference type="GO" id="GO:0005543">
    <property type="term" value="F:phospholipid binding"/>
    <property type="evidence" value="ECO:0007669"/>
    <property type="project" value="TreeGrafter"/>
</dbReference>
<dbReference type="OrthoDB" id="5241393at2"/>
<proteinExistence type="predicted"/>
<feature type="region of interest" description="Disordered" evidence="1">
    <location>
        <begin position="398"/>
        <end position="426"/>
    </location>
</feature>
<evidence type="ECO:0000259" key="3">
    <source>
        <dbReference type="Pfam" id="PF02470"/>
    </source>
</evidence>
<feature type="region of interest" description="Disordered" evidence="1">
    <location>
        <begin position="116"/>
        <end position="140"/>
    </location>
</feature>
<evidence type="ECO:0000313" key="4">
    <source>
        <dbReference type="EMBL" id="SNR92342.1"/>
    </source>
</evidence>
<dbReference type="PANTHER" id="PTHR33371:SF4">
    <property type="entry name" value="INTERMEMBRANE PHOSPHOLIPID TRANSPORT SYSTEM BINDING PROTEIN MLAD"/>
    <property type="match status" value="1"/>
</dbReference>
<dbReference type="InterPro" id="IPR052336">
    <property type="entry name" value="MlaD_Phospholipid_Transporter"/>
</dbReference>
<keyword evidence="2" id="KW-1133">Transmembrane helix</keyword>
<dbReference type="RefSeq" id="WP_089303377.1">
    <property type="nucleotide sequence ID" value="NZ_FZNW01000034.1"/>
</dbReference>
<dbReference type="InterPro" id="IPR003399">
    <property type="entry name" value="Mce/MlaD"/>
</dbReference>
<dbReference type="Pfam" id="PF02470">
    <property type="entry name" value="MlaD"/>
    <property type="match status" value="1"/>
</dbReference>
<evidence type="ECO:0000256" key="2">
    <source>
        <dbReference type="SAM" id="Phobius"/>
    </source>
</evidence>
<evidence type="ECO:0000256" key="1">
    <source>
        <dbReference type="SAM" id="MobiDB-lite"/>
    </source>
</evidence>
<reference evidence="5" key="1">
    <citation type="submission" date="2017-06" db="EMBL/GenBank/DDBJ databases">
        <authorList>
            <person name="Varghese N."/>
            <person name="Submissions S."/>
        </authorList>
    </citation>
    <scope>NUCLEOTIDE SEQUENCE [LARGE SCALE GENOMIC DNA]</scope>
    <source>
        <strain evidence="5">DSM 45207</strain>
    </source>
</reference>
<keyword evidence="2" id="KW-0812">Transmembrane</keyword>
<dbReference type="Proteomes" id="UP000198348">
    <property type="component" value="Unassembled WGS sequence"/>
</dbReference>
<sequence length="426" mass="45144">MPRPVHRRRARMFLMGVVALTAVGGISYVGLTAVGGGAIPGQSYTYVTSEFEDVGVLRKQQPVKQNGVRIGEVVSIDYEDGRAVVTMRVEGDKDIHRNASADVREGSVLGRKYVELSPGTPSTGPLGDETIPASQTGDSTPIGDVFDVFDEPTRKALSSSLVELGGGVAGRSGDLRDAVLAAPGLLDGTGEVTAALASDRADLPSLLASANRLAGRFEGRQHELSKLLRQTDDTFRAVSVDNAEPLSEVVQALPETLRQAREGLQALNEPLADIHAGMDTVRRGGQALGASVDDLRGLLREAVEPLETVPDVSDSATPAVEDLTRTITDARPLVPRLSRTVGAASVLLGDLAPYSPDVGRFFSQHDLLSAQMEPNKHAFSFMLVMPGLYNASVSDPTVERTPYPDPGGGAWRDNRWRNSSATGGDG</sequence>
<accession>A0A239AAB1</accession>
<feature type="transmembrane region" description="Helical" evidence="2">
    <location>
        <begin position="12"/>
        <end position="31"/>
    </location>
</feature>
<name>A0A239AAB1_9PSEU</name>
<dbReference type="EMBL" id="FZNW01000034">
    <property type="protein sequence ID" value="SNR92342.1"/>
    <property type="molecule type" value="Genomic_DNA"/>
</dbReference>
<organism evidence="4 5">
    <name type="scientific">Haloechinothrix alba</name>
    <dbReference type="NCBI Taxonomy" id="664784"/>
    <lineage>
        <taxon>Bacteria</taxon>
        <taxon>Bacillati</taxon>
        <taxon>Actinomycetota</taxon>
        <taxon>Actinomycetes</taxon>
        <taxon>Pseudonocardiales</taxon>
        <taxon>Pseudonocardiaceae</taxon>
        <taxon>Haloechinothrix</taxon>
    </lineage>
</organism>
<dbReference type="AlphaFoldDB" id="A0A239AAB1"/>
<keyword evidence="5" id="KW-1185">Reference proteome</keyword>
<gene>
    <name evidence="4" type="ORF">SAMN06265360_1347</name>
</gene>
<protein>
    <submittedName>
        <fullName evidence="4">Phospholipid/cholesterol/gamma-HCH transport system substrate-binding protein</fullName>
    </submittedName>
</protein>
<keyword evidence="2" id="KW-0472">Membrane</keyword>
<feature type="compositionally biased region" description="Polar residues" evidence="1">
    <location>
        <begin position="417"/>
        <end position="426"/>
    </location>
</feature>
<feature type="domain" description="Mce/MlaD" evidence="3">
    <location>
        <begin position="45"/>
        <end position="119"/>
    </location>
</feature>
<dbReference type="GO" id="GO:0005548">
    <property type="term" value="F:phospholipid transporter activity"/>
    <property type="evidence" value="ECO:0007669"/>
    <property type="project" value="TreeGrafter"/>
</dbReference>